<feature type="transmembrane region" description="Helical" evidence="2">
    <location>
        <begin position="308"/>
        <end position="334"/>
    </location>
</feature>
<gene>
    <name evidence="4" type="ORF">BST63_13515</name>
    <name evidence="3" type="ORF">BSZ18_25880</name>
</gene>
<evidence type="ECO:0000313" key="4">
    <source>
        <dbReference type="EMBL" id="OSJ30138.1"/>
    </source>
</evidence>
<evidence type="ECO:0008006" key="7">
    <source>
        <dbReference type="Google" id="ProtNLM"/>
    </source>
</evidence>
<feature type="transmembrane region" description="Helical" evidence="2">
    <location>
        <begin position="109"/>
        <end position="127"/>
    </location>
</feature>
<feature type="transmembrane region" description="Helical" evidence="2">
    <location>
        <begin position="31"/>
        <end position="47"/>
    </location>
</feature>
<evidence type="ECO:0000313" key="5">
    <source>
        <dbReference type="Proteomes" id="UP000193553"/>
    </source>
</evidence>
<comment type="caution">
    <text evidence="3">The sequence shown here is derived from an EMBL/GenBank/DDBJ whole genome shotgun (WGS) entry which is preliminary data.</text>
</comment>
<feature type="transmembrane region" description="Helical" evidence="2">
    <location>
        <begin position="341"/>
        <end position="367"/>
    </location>
</feature>
<evidence type="ECO:0000256" key="2">
    <source>
        <dbReference type="SAM" id="Phobius"/>
    </source>
</evidence>
<dbReference type="OrthoDB" id="8141108at2"/>
<keyword evidence="2" id="KW-0472">Membrane</keyword>
<reference evidence="5 6" key="1">
    <citation type="submission" date="2017-03" db="EMBL/GenBank/DDBJ databases">
        <title>Whole genome sequences of fourteen strains of Bradyrhizobium canariense and one strain of Bradyrhizobium japonicum isolated from Lupinus (Papilionoideae: Genisteae) species in Algeria.</title>
        <authorList>
            <person name="Crovadore J."/>
            <person name="Chekireb D."/>
            <person name="Brachmann A."/>
            <person name="Chablais R."/>
            <person name="Cochard B."/>
            <person name="Lefort F."/>
        </authorList>
    </citation>
    <scope>NUCLEOTIDE SEQUENCE [LARGE SCALE GENOMIC DNA]</scope>
    <source>
        <strain evidence="3 5">UBMA195</strain>
        <strain evidence="4 6">UBMAN05</strain>
    </source>
</reference>
<keyword evidence="2" id="KW-0812">Transmembrane</keyword>
<feature type="transmembrane region" description="Helical" evidence="2">
    <location>
        <begin position="139"/>
        <end position="159"/>
    </location>
</feature>
<evidence type="ECO:0000256" key="1">
    <source>
        <dbReference type="SAM" id="MobiDB-lite"/>
    </source>
</evidence>
<sequence length="526" mass="56486">MSGGTSPHLQAVQAGCPEPSRSPSRSPWRELIPTLCIAIATIGFVPVLHGASPVLSLTVEVLVAIAIVVAAPTYAPAIAIFVLFFQNLFVSILSPLISAPSDLDFIKGYNFLVCSVMWLTTFGLYVAGQRNRSTEVNQIMRWGVVTLAVVSLYFAIGFVQDGQAATVYLRNIVLPLFLFQLSLLTAATYEVRATPFLVTLGVILILCGYVEFAFRDFWLAVTNGYTFWGFDELKAARSGAWEAEMRATGNVPVDLKDRFSFDFLNTPLLEGFGVSKILRIHGPNMHPISFAYGIAFFGLFLFSVGRPVLALVALPLLIVCSVKGALIVVVFVATAWISTRLLGAVVTLWLGFVALIVFAIVAIRVGLQIGDYHVLGLMGGLNGFLEKPFGRGLGVGGNLSDDYFSIDWSAAQAAGTTNGAVESAIGVLLYQMGIAALVPLAFHFAVALKAWRLYAFSGYLTQGLAGFGVMVVLLNGLFQEEALFAPLALGLMLSLTGLVIGSQIRAQTVSVPDADPERLAHYQPAT</sequence>
<keyword evidence="6" id="KW-1185">Reference proteome</keyword>
<feature type="region of interest" description="Disordered" evidence="1">
    <location>
        <begin position="1"/>
        <end position="26"/>
    </location>
</feature>
<evidence type="ECO:0000313" key="6">
    <source>
        <dbReference type="Proteomes" id="UP000193884"/>
    </source>
</evidence>
<feature type="transmembrane region" description="Helical" evidence="2">
    <location>
        <begin position="195"/>
        <end position="214"/>
    </location>
</feature>
<feature type="compositionally biased region" description="Low complexity" evidence="1">
    <location>
        <begin position="17"/>
        <end position="26"/>
    </location>
</feature>
<feature type="transmembrane region" description="Helical" evidence="2">
    <location>
        <begin position="483"/>
        <end position="501"/>
    </location>
</feature>
<organism evidence="3 5">
    <name type="scientific">Bradyrhizobium canariense</name>
    <dbReference type="NCBI Taxonomy" id="255045"/>
    <lineage>
        <taxon>Bacteria</taxon>
        <taxon>Pseudomonadati</taxon>
        <taxon>Pseudomonadota</taxon>
        <taxon>Alphaproteobacteria</taxon>
        <taxon>Hyphomicrobiales</taxon>
        <taxon>Nitrobacteraceae</taxon>
        <taxon>Bradyrhizobium</taxon>
    </lineage>
</organism>
<evidence type="ECO:0000313" key="3">
    <source>
        <dbReference type="EMBL" id="OSJ05596.1"/>
    </source>
</evidence>
<dbReference type="EMBL" id="NAFI01000182">
    <property type="protein sequence ID" value="OSJ05596.1"/>
    <property type="molecule type" value="Genomic_DNA"/>
</dbReference>
<feature type="transmembrane region" description="Helical" evidence="2">
    <location>
        <begin position="171"/>
        <end position="189"/>
    </location>
</feature>
<accession>A0A1X3FYB3</accession>
<name>A0A1X3FYB3_9BRAD</name>
<dbReference type="RefSeq" id="WP_018453044.1">
    <property type="nucleotide sequence ID" value="NZ_NAFC01000145.1"/>
</dbReference>
<feature type="transmembrane region" description="Helical" evidence="2">
    <location>
        <begin position="428"/>
        <end position="446"/>
    </location>
</feature>
<keyword evidence="2" id="KW-1133">Transmembrane helix</keyword>
<dbReference type="Proteomes" id="UP000193884">
    <property type="component" value="Unassembled WGS sequence"/>
</dbReference>
<proteinExistence type="predicted"/>
<protein>
    <recommendedName>
        <fullName evidence="7">O-Antigen ligase</fullName>
    </recommendedName>
</protein>
<dbReference type="Proteomes" id="UP000193553">
    <property type="component" value="Unassembled WGS sequence"/>
</dbReference>
<feature type="transmembrane region" description="Helical" evidence="2">
    <location>
        <begin position="285"/>
        <end position="302"/>
    </location>
</feature>
<feature type="transmembrane region" description="Helical" evidence="2">
    <location>
        <begin position="453"/>
        <end position="477"/>
    </location>
</feature>
<dbReference type="EMBL" id="NAFK01000155">
    <property type="protein sequence ID" value="OSJ30138.1"/>
    <property type="molecule type" value="Genomic_DNA"/>
</dbReference>
<dbReference type="AlphaFoldDB" id="A0A1X3FYB3"/>